<name>A0A914Y414_9BILA</name>
<organism evidence="2 3">
    <name type="scientific">Panagrolaimus superbus</name>
    <dbReference type="NCBI Taxonomy" id="310955"/>
    <lineage>
        <taxon>Eukaryota</taxon>
        <taxon>Metazoa</taxon>
        <taxon>Ecdysozoa</taxon>
        <taxon>Nematoda</taxon>
        <taxon>Chromadorea</taxon>
        <taxon>Rhabditida</taxon>
        <taxon>Tylenchina</taxon>
        <taxon>Panagrolaimomorpha</taxon>
        <taxon>Panagrolaimoidea</taxon>
        <taxon>Panagrolaimidae</taxon>
        <taxon>Panagrolaimus</taxon>
    </lineage>
</organism>
<proteinExistence type="predicted"/>
<sequence length="84" mass="9672">MGSGLNSRSFKKIVESNNSDEEVYLFLNETHGKSESSNSEEKDDNLLRGETYSRSLKKIVKSNDPEESIVLNDKVWYFFNVLYA</sequence>
<dbReference type="AlphaFoldDB" id="A0A914Y414"/>
<evidence type="ECO:0000313" key="2">
    <source>
        <dbReference type="Proteomes" id="UP000887577"/>
    </source>
</evidence>
<protein>
    <submittedName>
        <fullName evidence="3">Uncharacterized protein</fullName>
    </submittedName>
</protein>
<evidence type="ECO:0000313" key="3">
    <source>
        <dbReference type="WBParaSite" id="PSU_v2.g13972.t1"/>
    </source>
</evidence>
<accession>A0A914Y414</accession>
<dbReference type="Proteomes" id="UP000887577">
    <property type="component" value="Unplaced"/>
</dbReference>
<feature type="region of interest" description="Disordered" evidence="1">
    <location>
        <begin position="27"/>
        <end position="47"/>
    </location>
</feature>
<keyword evidence="2" id="KW-1185">Reference proteome</keyword>
<reference evidence="3" key="1">
    <citation type="submission" date="2022-11" db="UniProtKB">
        <authorList>
            <consortium name="WormBaseParasite"/>
        </authorList>
    </citation>
    <scope>IDENTIFICATION</scope>
</reference>
<dbReference type="WBParaSite" id="PSU_v2.g13972.t1">
    <property type="protein sequence ID" value="PSU_v2.g13972.t1"/>
    <property type="gene ID" value="PSU_v2.g13972"/>
</dbReference>
<evidence type="ECO:0000256" key="1">
    <source>
        <dbReference type="SAM" id="MobiDB-lite"/>
    </source>
</evidence>